<comment type="subunit">
    <text evidence="3">Monomer.</text>
</comment>
<sequence length="392" mass="44321">MGDQLSQACQRLWDSDHTRLTPGQDYAIDLQEGKRSSDNRDTASRPLFSFVSDSIWQRPTYRLFHALLDNYHREAGSAEHFTTQQQQEVDSFLTAVIDSAPMRFVHQELSRMDRANPDPHAFKQQLHQMWFSTYRRVVDNDSSGFEHVFVGETEEGHTKGFHNWVQFWLQERAGQVNYLGHLLPRRRGEGLEQTGPDERIVNIQFGWGGDIKPVSTMLVGTSPEFEMALYTLCFCAGQQENFVQLGPYHVKIRCYSIHSKYGNKIGSAFPELQSKTPGAHPPGGYVPAQPPGSQYPPQHAPAQQVDHQQPQSHAYGHPHSYAEAAGGQHQPQQQQQYSQGAYNQQQGQQQPYTQQPPYGYQQQQQQQQGLPADAAQQGCLGKLGSFLKSLLG</sequence>
<keyword evidence="4" id="KW-0540">Nuclease</keyword>
<evidence type="ECO:0000256" key="2">
    <source>
        <dbReference type="ARBA" id="ARBA00010168"/>
    </source>
</evidence>
<dbReference type="Pfam" id="PF09412">
    <property type="entry name" value="XendoU"/>
    <property type="match status" value="1"/>
</dbReference>
<organism evidence="13 14">
    <name type="scientific">Symbiochloris irregularis</name>
    <dbReference type="NCBI Taxonomy" id="706552"/>
    <lineage>
        <taxon>Eukaryota</taxon>
        <taxon>Viridiplantae</taxon>
        <taxon>Chlorophyta</taxon>
        <taxon>core chlorophytes</taxon>
        <taxon>Trebouxiophyceae</taxon>
        <taxon>Trebouxiales</taxon>
        <taxon>Trebouxiaceae</taxon>
        <taxon>Symbiochloris</taxon>
    </lineage>
</organism>
<evidence type="ECO:0000256" key="8">
    <source>
        <dbReference type="ARBA" id="ARBA00022884"/>
    </source>
</evidence>
<evidence type="ECO:0000313" key="13">
    <source>
        <dbReference type="EMBL" id="KAK9809373.1"/>
    </source>
</evidence>
<dbReference type="InterPro" id="IPR018998">
    <property type="entry name" value="EndoU_C"/>
</dbReference>
<name>A0AAW1PHN7_9CHLO</name>
<dbReference type="InterPro" id="IPR037227">
    <property type="entry name" value="EndoU-like"/>
</dbReference>
<evidence type="ECO:0000313" key="14">
    <source>
        <dbReference type="Proteomes" id="UP001465755"/>
    </source>
</evidence>
<evidence type="ECO:0000259" key="12">
    <source>
        <dbReference type="PROSITE" id="PS51959"/>
    </source>
</evidence>
<dbReference type="EMBL" id="JALJOQ010000021">
    <property type="protein sequence ID" value="KAK9809373.1"/>
    <property type="molecule type" value="Genomic_DNA"/>
</dbReference>
<dbReference type="GO" id="GO:0003723">
    <property type="term" value="F:RNA binding"/>
    <property type="evidence" value="ECO:0007669"/>
    <property type="project" value="UniProtKB-KW"/>
</dbReference>
<evidence type="ECO:0000256" key="1">
    <source>
        <dbReference type="ARBA" id="ARBA00001936"/>
    </source>
</evidence>
<evidence type="ECO:0000256" key="6">
    <source>
        <dbReference type="ARBA" id="ARBA00022759"/>
    </source>
</evidence>
<keyword evidence="6" id="KW-0255">Endonuclease</keyword>
<dbReference type="GO" id="GO:0004521">
    <property type="term" value="F:RNA endonuclease activity"/>
    <property type="evidence" value="ECO:0007669"/>
    <property type="project" value="InterPro"/>
</dbReference>
<proteinExistence type="inferred from homology"/>
<dbReference type="GO" id="GO:0016829">
    <property type="term" value="F:lyase activity"/>
    <property type="evidence" value="ECO:0007669"/>
    <property type="project" value="UniProtKB-KW"/>
</dbReference>
<dbReference type="PROSITE" id="PS51959">
    <property type="entry name" value="ENDOU"/>
    <property type="match status" value="1"/>
</dbReference>
<dbReference type="PANTHER" id="PTHR12439:SF11">
    <property type="entry name" value="URIDYLATE-SPECIFIC ENDORIBONUCLEASE"/>
    <property type="match status" value="1"/>
</dbReference>
<dbReference type="InterPro" id="IPR039787">
    <property type="entry name" value="ENDOU"/>
</dbReference>
<evidence type="ECO:0000256" key="3">
    <source>
        <dbReference type="ARBA" id="ARBA00011245"/>
    </source>
</evidence>
<dbReference type="GO" id="GO:0016787">
    <property type="term" value="F:hydrolase activity"/>
    <property type="evidence" value="ECO:0007669"/>
    <property type="project" value="UniProtKB-KW"/>
</dbReference>
<evidence type="ECO:0000256" key="4">
    <source>
        <dbReference type="ARBA" id="ARBA00022722"/>
    </source>
</evidence>
<feature type="domain" description="EndoU" evidence="12">
    <location>
        <begin position="1"/>
        <end position="274"/>
    </location>
</feature>
<evidence type="ECO:0000256" key="10">
    <source>
        <dbReference type="ARBA" id="ARBA00023239"/>
    </source>
</evidence>
<feature type="compositionally biased region" description="Low complexity" evidence="11">
    <location>
        <begin position="325"/>
        <end position="369"/>
    </location>
</feature>
<feature type="region of interest" description="Disordered" evidence="11">
    <location>
        <begin position="272"/>
        <end position="369"/>
    </location>
</feature>
<keyword evidence="10" id="KW-0456">Lyase</keyword>
<dbReference type="AlphaFoldDB" id="A0AAW1PHN7"/>
<evidence type="ECO:0000256" key="7">
    <source>
        <dbReference type="ARBA" id="ARBA00022801"/>
    </source>
</evidence>
<comment type="cofactor">
    <cofactor evidence="1">
        <name>Mn(2+)</name>
        <dbReference type="ChEBI" id="CHEBI:29035"/>
    </cofactor>
</comment>
<accession>A0AAW1PHN7</accession>
<dbReference type="SUPFAM" id="SSF142877">
    <property type="entry name" value="EndoU-like"/>
    <property type="match status" value="1"/>
</dbReference>
<evidence type="ECO:0000256" key="9">
    <source>
        <dbReference type="ARBA" id="ARBA00023211"/>
    </source>
</evidence>
<keyword evidence="8" id="KW-0694">RNA-binding</keyword>
<dbReference type="Proteomes" id="UP001465755">
    <property type="component" value="Unassembled WGS sequence"/>
</dbReference>
<evidence type="ECO:0000256" key="11">
    <source>
        <dbReference type="SAM" id="MobiDB-lite"/>
    </source>
</evidence>
<keyword evidence="14" id="KW-1185">Reference proteome</keyword>
<comment type="caution">
    <text evidence="13">The sequence shown here is derived from an EMBL/GenBank/DDBJ whole genome shotgun (WGS) entry which is preliminary data.</text>
</comment>
<dbReference type="PANTHER" id="PTHR12439">
    <property type="entry name" value="PLACENTAL PROTEIN 11-RELATED"/>
    <property type="match status" value="1"/>
</dbReference>
<gene>
    <name evidence="13" type="ORF">WJX73_009632</name>
</gene>
<dbReference type="CDD" id="cd21159">
    <property type="entry name" value="XendoU"/>
    <property type="match status" value="1"/>
</dbReference>
<keyword evidence="7" id="KW-0378">Hydrolase</keyword>
<protein>
    <recommendedName>
        <fullName evidence="12">EndoU domain-containing protein</fullName>
    </recommendedName>
</protein>
<reference evidence="13 14" key="1">
    <citation type="journal article" date="2024" name="Nat. Commun.">
        <title>Phylogenomics reveals the evolutionary origins of lichenization in chlorophyte algae.</title>
        <authorList>
            <person name="Puginier C."/>
            <person name="Libourel C."/>
            <person name="Otte J."/>
            <person name="Skaloud P."/>
            <person name="Haon M."/>
            <person name="Grisel S."/>
            <person name="Petersen M."/>
            <person name="Berrin J.G."/>
            <person name="Delaux P.M."/>
            <person name="Dal Grande F."/>
            <person name="Keller J."/>
        </authorList>
    </citation>
    <scope>NUCLEOTIDE SEQUENCE [LARGE SCALE GENOMIC DNA]</scope>
    <source>
        <strain evidence="13 14">SAG 2036</strain>
    </source>
</reference>
<dbReference type="GO" id="GO:0046872">
    <property type="term" value="F:metal ion binding"/>
    <property type="evidence" value="ECO:0007669"/>
    <property type="project" value="UniProtKB-KW"/>
</dbReference>
<keyword evidence="5" id="KW-0479">Metal-binding</keyword>
<keyword evidence="9" id="KW-0464">Manganese</keyword>
<evidence type="ECO:0000256" key="5">
    <source>
        <dbReference type="ARBA" id="ARBA00022723"/>
    </source>
</evidence>
<comment type="similarity">
    <text evidence="2">Belongs to the ENDOU family.</text>
</comment>